<comment type="similarity">
    <text evidence="1">Belongs to the TRAFAC class translation factor GTPase superfamily. Classic translation factor GTPase family. IF-2 subfamily.</text>
</comment>
<organism evidence="8 9">
    <name type="scientific">Pristionchus mayeri</name>
    <dbReference type="NCBI Taxonomy" id="1317129"/>
    <lineage>
        <taxon>Eukaryota</taxon>
        <taxon>Metazoa</taxon>
        <taxon>Ecdysozoa</taxon>
        <taxon>Nematoda</taxon>
        <taxon>Chromadorea</taxon>
        <taxon>Rhabditida</taxon>
        <taxon>Rhabditina</taxon>
        <taxon>Diplogasteromorpha</taxon>
        <taxon>Diplogasteroidea</taxon>
        <taxon>Neodiplogasteridae</taxon>
        <taxon>Pristionchus</taxon>
    </lineage>
</organism>
<dbReference type="GO" id="GO:0005737">
    <property type="term" value="C:cytoplasm"/>
    <property type="evidence" value="ECO:0007669"/>
    <property type="project" value="TreeGrafter"/>
</dbReference>
<dbReference type="InterPro" id="IPR023115">
    <property type="entry name" value="TIF_IF2_dom3"/>
</dbReference>
<dbReference type="InterPro" id="IPR044145">
    <property type="entry name" value="IF2_II"/>
</dbReference>
<dbReference type="InterPro" id="IPR036925">
    <property type="entry name" value="TIF_IF2_dom3_sf"/>
</dbReference>
<dbReference type="SUPFAM" id="SSF50447">
    <property type="entry name" value="Translation proteins"/>
    <property type="match status" value="2"/>
</dbReference>
<dbReference type="FunFam" id="3.40.50.300:FF:000019">
    <property type="entry name" value="Translation initiation factor IF-2"/>
    <property type="match status" value="1"/>
</dbReference>
<evidence type="ECO:0000256" key="1">
    <source>
        <dbReference type="ARBA" id="ARBA00007733"/>
    </source>
</evidence>
<gene>
    <name evidence="8" type="ORF">PMAYCL1PPCAC_29514</name>
</gene>
<dbReference type="InterPro" id="IPR009000">
    <property type="entry name" value="Transl_B-barrel_sf"/>
</dbReference>
<dbReference type="PANTHER" id="PTHR43381:SF20">
    <property type="entry name" value="TRANSLATION INITIATION FACTOR IF-2, MITOCHONDRIAL"/>
    <property type="match status" value="1"/>
</dbReference>
<evidence type="ECO:0000313" key="9">
    <source>
        <dbReference type="Proteomes" id="UP001328107"/>
    </source>
</evidence>
<feature type="non-terminal residue" evidence="8">
    <location>
        <position position="1"/>
    </location>
</feature>
<dbReference type="PROSITE" id="PS51722">
    <property type="entry name" value="G_TR_2"/>
    <property type="match status" value="1"/>
</dbReference>
<dbReference type="CDD" id="cd01887">
    <property type="entry name" value="IF2_eIF5B"/>
    <property type="match status" value="1"/>
</dbReference>
<dbReference type="Gene3D" id="2.40.30.10">
    <property type="entry name" value="Translation factors"/>
    <property type="match status" value="2"/>
</dbReference>
<proteinExistence type="inferred from homology"/>
<dbReference type="EMBL" id="BTRK01000006">
    <property type="protein sequence ID" value="GMR59319.1"/>
    <property type="molecule type" value="Genomic_DNA"/>
</dbReference>
<evidence type="ECO:0000256" key="6">
    <source>
        <dbReference type="ARBA" id="ARBA00025162"/>
    </source>
</evidence>
<sequence>SDAMLSRVVRQAVDRALITRDVRSIAAFLTLPAVDQRRNYAKQRKRTKYVEPIIVKKTGSTKKVVEFYTDMTAKELSAAMNENFDDVLDVLTNVDKRSLDRAVEDQPLDQETIMKTICALNYKPKIAIRVVKGKEESEDIIPQDPAPAEDCVARRPVVTIMGHVDHGKTTLLDSLRNSRIVDGEFGGITQHIGAFSVYLPSSQRSVTFLDTPGHAAFANMRSRGARVTDIVVLVVAADDGVKEQTEQSIKFAREAGVPLVIAINKCDKPNADPGRAIRSLLQHDVVVEEMGGDVQCVNISALHSKGLDNLQEAIVTLADLLGLNAPTKGLAEGHVLESATQTGLGKVCTVLVSRGTLRKGKTLVAGTAYTRVRTMTDEEGKEVDQALPGTAVRISGWKDSLPSPGDIVLEAEDSNRAEKAIKWRKRMEMEKKGEKDWAEMEGSRKAEREKYMQMRQSLLNRGQRFGSTLRNIAHKKEKLRVTEGDGHPKLKILLRTDVEGSLEAILDVLSTYSSPRCSLQLVDFGVGAPTEKEIEMAATAGALVYTFNVPTPPSIRRLASDEGVEIRPFNVVYRLIDALKEDLSNALPDETERVLIGEGRVLKEFLISDRSNKRQPIAGVLVDWGNFQKNRIFRFSRGGEAYFEGSIESMKANTEVVTSAKTNTEVGLALDDKSIRFKEDDAVEVFEDKQIKQIIDWFPPGF</sequence>
<comment type="function">
    <text evidence="6">One of the essential components for the initiation of protein synthesis. Protects formylmethionyl-tRNA from spontaneous hydrolysis and promotes its binding to the 30S ribosomal subunits. Also involved in the hydrolysis of GTP during the formation of the 70S ribosomal complex.</text>
</comment>
<name>A0AAN5DCE7_9BILA</name>
<dbReference type="Gene3D" id="3.40.50.300">
    <property type="entry name" value="P-loop containing nucleotide triphosphate hydrolases"/>
    <property type="match status" value="1"/>
</dbReference>
<evidence type="ECO:0000256" key="4">
    <source>
        <dbReference type="ARBA" id="ARBA00022917"/>
    </source>
</evidence>
<dbReference type="Pfam" id="PF11987">
    <property type="entry name" value="IF-2"/>
    <property type="match status" value="1"/>
</dbReference>
<dbReference type="InterPro" id="IPR015760">
    <property type="entry name" value="TIF_IF2"/>
</dbReference>
<dbReference type="AlphaFoldDB" id="A0AAN5DCE7"/>
<dbReference type="Proteomes" id="UP001328107">
    <property type="component" value="Unassembled WGS sequence"/>
</dbReference>
<dbReference type="CDD" id="cd03702">
    <property type="entry name" value="IF2_mtIF2_II"/>
    <property type="match status" value="1"/>
</dbReference>
<keyword evidence="2" id="KW-0396">Initiation factor</keyword>
<dbReference type="GO" id="GO:0003924">
    <property type="term" value="F:GTPase activity"/>
    <property type="evidence" value="ECO:0007669"/>
    <property type="project" value="InterPro"/>
</dbReference>
<dbReference type="SUPFAM" id="SSF52156">
    <property type="entry name" value="Initiation factor IF2/eIF5b, domain 3"/>
    <property type="match status" value="1"/>
</dbReference>
<evidence type="ECO:0000256" key="3">
    <source>
        <dbReference type="ARBA" id="ARBA00022741"/>
    </source>
</evidence>
<dbReference type="GO" id="GO:0003743">
    <property type="term" value="F:translation initiation factor activity"/>
    <property type="evidence" value="ECO:0007669"/>
    <property type="project" value="UniProtKB-KW"/>
</dbReference>
<evidence type="ECO:0000259" key="7">
    <source>
        <dbReference type="PROSITE" id="PS51722"/>
    </source>
</evidence>
<dbReference type="InterPro" id="IPR005225">
    <property type="entry name" value="Small_GTP-bd"/>
</dbReference>
<dbReference type="NCBIfam" id="TIGR00231">
    <property type="entry name" value="small_GTP"/>
    <property type="match status" value="1"/>
</dbReference>
<keyword evidence="4" id="KW-0648">Protein biosynthesis</keyword>
<keyword evidence="3" id="KW-0547">Nucleotide-binding</keyword>
<dbReference type="InterPro" id="IPR000795">
    <property type="entry name" value="T_Tr_GTP-bd_dom"/>
</dbReference>
<keyword evidence="9" id="KW-1185">Reference proteome</keyword>
<protein>
    <recommendedName>
        <fullName evidence="7">Tr-type G domain-containing protein</fullName>
    </recommendedName>
</protein>
<dbReference type="SUPFAM" id="SSF52540">
    <property type="entry name" value="P-loop containing nucleoside triphosphate hydrolases"/>
    <property type="match status" value="1"/>
</dbReference>
<dbReference type="PANTHER" id="PTHR43381">
    <property type="entry name" value="TRANSLATION INITIATION FACTOR IF-2-RELATED"/>
    <property type="match status" value="1"/>
</dbReference>
<dbReference type="InterPro" id="IPR053905">
    <property type="entry name" value="EF-G-like_DII"/>
</dbReference>
<dbReference type="InterPro" id="IPR027417">
    <property type="entry name" value="P-loop_NTPase"/>
</dbReference>
<dbReference type="Pfam" id="PF22042">
    <property type="entry name" value="EF-G_D2"/>
    <property type="match status" value="1"/>
</dbReference>
<dbReference type="FunFam" id="3.40.50.10050:FF:000001">
    <property type="entry name" value="Translation initiation factor IF-2"/>
    <property type="match status" value="1"/>
</dbReference>
<reference evidence="9" key="1">
    <citation type="submission" date="2022-10" db="EMBL/GenBank/DDBJ databases">
        <title>Genome assembly of Pristionchus species.</title>
        <authorList>
            <person name="Yoshida K."/>
            <person name="Sommer R.J."/>
        </authorList>
    </citation>
    <scope>NUCLEOTIDE SEQUENCE [LARGE SCALE GENOMIC DNA]</scope>
    <source>
        <strain evidence="9">RS5460</strain>
    </source>
</reference>
<dbReference type="Pfam" id="PF00009">
    <property type="entry name" value="GTP_EFTU"/>
    <property type="match status" value="1"/>
</dbReference>
<comment type="caution">
    <text evidence="8">The sequence shown here is derived from an EMBL/GenBank/DDBJ whole genome shotgun (WGS) entry which is preliminary data.</text>
</comment>
<evidence type="ECO:0000256" key="2">
    <source>
        <dbReference type="ARBA" id="ARBA00022540"/>
    </source>
</evidence>
<dbReference type="GO" id="GO:0005525">
    <property type="term" value="F:GTP binding"/>
    <property type="evidence" value="ECO:0007669"/>
    <property type="project" value="UniProtKB-KW"/>
</dbReference>
<feature type="domain" description="Tr-type G" evidence="7">
    <location>
        <begin position="153"/>
        <end position="327"/>
    </location>
</feature>
<accession>A0AAN5DCE7</accession>
<evidence type="ECO:0000256" key="5">
    <source>
        <dbReference type="ARBA" id="ARBA00023134"/>
    </source>
</evidence>
<dbReference type="Gene3D" id="3.40.50.10050">
    <property type="entry name" value="Translation initiation factor IF- 2, domain 3"/>
    <property type="match status" value="1"/>
</dbReference>
<keyword evidence="5" id="KW-0342">GTP-binding</keyword>
<evidence type="ECO:0000313" key="8">
    <source>
        <dbReference type="EMBL" id="GMR59319.1"/>
    </source>
</evidence>